<evidence type="ECO:0000313" key="1">
    <source>
        <dbReference type="EMBL" id="XBH22950.1"/>
    </source>
</evidence>
<accession>A0AAU7E0A2</accession>
<proteinExistence type="predicted"/>
<sequence>MTLRQIMRVPAGVTSGGQFATSHRGEAAVTLDQPRVTAEYDGYIANPTPQWDSFNFNNEDISFKGSAHPRDPATTPDIALALALRQQWVAAPITLNSDRGGHNAWPGPVKAAATVQVSESLAVTIRQHEDAYTAACHHPEEAVISHKWEHAGHAKEGLNNAAFMLSRHARGGFAEVIIGQNLCHVDEHGWASLTDNGQVVEIELRTDELDSVLTEEEWDEADGYWSITYDRATEQVTKVGTRYDQKGTARDTEVQHAAMAVMADRNGQEVTMAELSERVKHTISEYDRHAGALKEL</sequence>
<dbReference type="EMBL" id="CP146203">
    <property type="protein sequence ID" value="XBH22950.1"/>
    <property type="molecule type" value="Genomic_DNA"/>
</dbReference>
<protein>
    <submittedName>
        <fullName evidence="1">Uncharacterized protein</fullName>
    </submittedName>
</protein>
<organism evidence="1">
    <name type="scientific">Jonesiaceae bacterium BS-20</name>
    <dbReference type="NCBI Taxonomy" id="3120821"/>
    <lineage>
        <taxon>Bacteria</taxon>
        <taxon>Bacillati</taxon>
        <taxon>Actinomycetota</taxon>
        <taxon>Actinomycetes</taxon>
        <taxon>Micrococcales</taxon>
        <taxon>Jonesiaceae</taxon>
    </lineage>
</organism>
<gene>
    <name evidence="1" type="ORF">V5R04_06985</name>
</gene>
<dbReference type="AlphaFoldDB" id="A0AAU7E0A2"/>
<name>A0AAU7E0A2_9MICO</name>
<reference evidence="1" key="1">
    <citation type="submission" date="2024-02" db="EMBL/GenBank/DDBJ databases">
        <title>Tomenella chthoni gen. nov. sp. nov., a member of the family Jonesiaceae isolated from bat guano.</title>
        <authorList>
            <person name="Miller S.L."/>
            <person name="King J."/>
            <person name="Sankaranarayanan K."/>
            <person name="Lawson P.A."/>
        </authorList>
    </citation>
    <scope>NUCLEOTIDE SEQUENCE</scope>
    <source>
        <strain evidence="1">BS-20</strain>
    </source>
</reference>